<comment type="caution">
    <text evidence="17">The sequence shown here is derived from an EMBL/GenBank/DDBJ whole genome shotgun (WGS) entry which is preliminary data.</text>
</comment>
<dbReference type="SUPFAM" id="SSF48150">
    <property type="entry name" value="DNA-glycosylase"/>
    <property type="match status" value="1"/>
</dbReference>
<dbReference type="GO" id="GO:0035485">
    <property type="term" value="F:adenine/guanine mispair binding"/>
    <property type="evidence" value="ECO:0007669"/>
    <property type="project" value="TreeGrafter"/>
</dbReference>
<comment type="catalytic activity">
    <reaction evidence="1 15">
        <text>Hydrolyzes free adenine bases from 7,8-dihydro-8-oxoguanine:adenine mismatched double-stranded DNA, leaving an apurinic site.</text>
        <dbReference type="EC" id="3.2.2.31"/>
    </reaction>
</comment>
<gene>
    <name evidence="17" type="primary">mutY</name>
    <name evidence="17" type="ORF">GSM42_18175</name>
</gene>
<feature type="domain" description="HhH-GPD" evidence="16">
    <location>
        <begin position="43"/>
        <end position="194"/>
    </location>
</feature>
<dbReference type="GO" id="GO:0034039">
    <property type="term" value="F:8-oxo-7,8-dihydroguanine DNA N-glycosylase activity"/>
    <property type="evidence" value="ECO:0007669"/>
    <property type="project" value="TreeGrafter"/>
</dbReference>
<dbReference type="Proteomes" id="UP000430692">
    <property type="component" value="Unassembled WGS sequence"/>
</dbReference>
<dbReference type="InterPro" id="IPR023170">
    <property type="entry name" value="HhH_base_excis_C"/>
</dbReference>
<keyword evidence="9 15" id="KW-0408">Iron</keyword>
<evidence type="ECO:0000256" key="14">
    <source>
        <dbReference type="ARBA" id="ARBA00058550"/>
    </source>
</evidence>
<dbReference type="SUPFAM" id="SSF55811">
    <property type="entry name" value="Nudix"/>
    <property type="match status" value="1"/>
</dbReference>
<dbReference type="InterPro" id="IPR029119">
    <property type="entry name" value="MutY_C"/>
</dbReference>
<dbReference type="SMART" id="SM00478">
    <property type="entry name" value="ENDO3c"/>
    <property type="match status" value="1"/>
</dbReference>
<evidence type="ECO:0000256" key="3">
    <source>
        <dbReference type="ARBA" id="ARBA00012045"/>
    </source>
</evidence>
<organism evidence="17 18">
    <name type="scientific">Shimazuella alba</name>
    <dbReference type="NCBI Taxonomy" id="2690964"/>
    <lineage>
        <taxon>Bacteria</taxon>
        <taxon>Bacillati</taxon>
        <taxon>Bacillota</taxon>
        <taxon>Bacilli</taxon>
        <taxon>Bacillales</taxon>
        <taxon>Thermoactinomycetaceae</taxon>
        <taxon>Shimazuella</taxon>
    </lineage>
</organism>
<dbReference type="PANTHER" id="PTHR42944:SF1">
    <property type="entry name" value="ADENINE DNA GLYCOSYLASE"/>
    <property type="match status" value="1"/>
</dbReference>
<evidence type="ECO:0000256" key="10">
    <source>
        <dbReference type="ARBA" id="ARBA00023014"/>
    </source>
</evidence>
<keyword evidence="7 15" id="KW-0227">DNA damage</keyword>
<dbReference type="CDD" id="cd00056">
    <property type="entry name" value="ENDO3c"/>
    <property type="match status" value="1"/>
</dbReference>
<dbReference type="GO" id="GO:0006298">
    <property type="term" value="P:mismatch repair"/>
    <property type="evidence" value="ECO:0007669"/>
    <property type="project" value="TreeGrafter"/>
</dbReference>
<keyword evidence="12" id="KW-0234">DNA repair</keyword>
<comment type="similarity">
    <text evidence="2 15">Belongs to the Nth/MutY family.</text>
</comment>
<dbReference type="GO" id="GO:0051539">
    <property type="term" value="F:4 iron, 4 sulfur cluster binding"/>
    <property type="evidence" value="ECO:0007669"/>
    <property type="project" value="UniProtKB-UniRule"/>
</dbReference>
<evidence type="ECO:0000256" key="2">
    <source>
        <dbReference type="ARBA" id="ARBA00008343"/>
    </source>
</evidence>
<dbReference type="SMART" id="SM00525">
    <property type="entry name" value="FES"/>
    <property type="match status" value="1"/>
</dbReference>
<dbReference type="InterPro" id="IPR015797">
    <property type="entry name" value="NUDIX_hydrolase-like_dom_sf"/>
</dbReference>
<evidence type="ECO:0000256" key="4">
    <source>
        <dbReference type="ARBA" id="ARBA00022023"/>
    </source>
</evidence>
<dbReference type="CDD" id="cd03431">
    <property type="entry name" value="NUDIX_DNA_Glycosylase_C-MutY"/>
    <property type="match status" value="1"/>
</dbReference>
<dbReference type="InterPro" id="IPR044298">
    <property type="entry name" value="MIG/MutY"/>
</dbReference>
<keyword evidence="6" id="KW-0479">Metal-binding</keyword>
<dbReference type="Gene3D" id="1.10.340.30">
    <property type="entry name" value="Hypothetical protein, domain 2"/>
    <property type="match status" value="1"/>
</dbReference>
<dbReference type="InterPro" id="IPR003265">
    <property type="entry name" value="HhH-GPD_domain"/>
</dbReference>
<keyword evidence="13 15" id="KW-0326">Glycosidase</keyword>
<evidence type="ECO:0000259" key="16">
    <source>
        <dbReference type="SMART" id="SM00478"/>
    </source>
</evidence>
<dbReference type="EC" id="3.2.2.31" evidence="3 15"/>
<evidence type="ECO:0000256" key="1">
    <source>
        <dbReference type="ARBA" id="ARBA00000843"/>
    </source>
</evidence>
<dbReference type="Pfam" id="PF14815">
    <property type="entry name" value="NUDIX_4"/>
    <property type="match status" value="1"/>
</dbReference>
<keyword evidence="18" id="KW-1185">Reference proteome</keyword>
<dbReference type="EMBL" id="WUUL01000016">
    <property type="protein sequence ID" value="MXQ55614.1"/>
    <property type="molecule type" value="Genomic_DNA"/>
</dbReference>
<dbReference type="NCBIfam" id="TIGR01084">
    <property type="entry name" value="mutY"/>
    <property type="match status" value="1"/>
</dbReference>
<dbReference type="AlphaFoldDB" id="A0A6I4W4B2"/>
<evidence type="ECO:0000256" key="13">
    <source>
        <dbReference type="ARBA" id="ARBA00023295"/>
    </source>
</evidence>
<dbReference type="GO" id="GO:0046872">
    <property type="term" value="F:metal ion binding"/>
    <property type="evidence" value="ECO:0007669"/>
    <property type="project" value="UniProtKB-UniRule"/>
</dbReference>
<dbReference type="InterPro" id="IPR003651">
    <property type="entry name" value="Endonuclease3_FeS-loop_motif"/>
</dbReference>
<dbReference type="GO" id="GO:0000701">
    <property type="term" value="F:purine-specific mismatch base pair DNA N-glycosylase activity"/>
    <property type="evidence" value="ECO:0007669"/>
    <property type="project" value="UniProtKB-EC"/>
</dbReference>
<keyword evidence="10" id="KW-0411">Iron-sulfur</keyword>
<comment type="function">
    <text evidence="14">Base excision repair (BER) glycosylase that initiates repair of A:oxoG to C:G by removing the inappropriately paired adenine base from the DNA backbone, generating an abasic site product. 8-oxoguanine (oxoG) is a genotoxic DNA lesion resulting from oxidation of guanine; this residue is misread by replicative DNA polymerases, that insert adenine instead of cytosine opposite the oxidized damaged base. Shows a powerful dicrimination of A versus C, since it does not cleave cytosine in oxoG:C pairs. May also be able to remove adenine from A:G mispairs, although this activity may not be physiologically relevant.</text>
</comment>
<evidence type="ECO:0000256" key="15">
    <source>
        <dbReference type="RuleBase" id="RU365096"/>
    </source>
</evidence>
<evidence type="ECO:0000256" key="12">
    <source>
        <dbReference type="ARBA" id="ARBA00023204"/>
    </source>
</evidence>
<name>A0A6I4W4B2_9BACL</name>
<evidence type="ECO:0000256" key="5">
    <source>
        <dbReference type="ARBA" id="ARBA00022485"/>
    </source>
</evidence>
<keyword evidence="5" id="KW-0004">4Fe-4S</keyword>
<dbReference type="InterPro" id="IPR005760">
    <property type="entry name" value="A/G_AdeGlyc_MutY"/>
</dbReference>
<evidence type="ECO:0000256" key="6">
    <source>
        <dbReference type="ARBA" id="ARBA00022723"/>
    </source>
</evidence>
<sequence>MEIGDNRLHDIQEMLLQWYLENQRDLPWRRHSNAYYTLVSEIMLQQTKVATVIPYFERFIKRFPTVYDLADASDDDVVKLWEGLGYYSRARNLHAAIKEVVATYDGVIPNEKEKISKLKGIGPYTTGAVLSIAYKQKVPAVDGNVMRVFSRLFDMEDDIAKPATRKKMEAIAEQIIPDRSPGDFNQALMELGATVCTPKSPECLFCPIRNFCKGYQAGREHILPIKTKAKAPKKASVIMFGVKWNNKLLVQKRPSSGLLANMWALPTENRMEEMPYISQIEEYCEMNQYSAKISEDVYRFEHIFSHRHWKIILISMELSENPVYLPKRSIWVDEQSVLEFAFPKVYQKALEQLGYRN</sequence>
<reference evidence="17 18" key="1">
    <citation type="submission" date="2019-12" db="EMBL/GenBank/DDBJ databases">
        <title>Whole-genome analyses of novel actinobacteria.</title>
        <authorList>
            <person name="Sahin N."/>
            <person name="Saygin H."/>
        </authorList>
    </citation>
    <scope>NUCLEOTIDE SEQUENCE [LARGE SCALE GENOMIC DNA]</scope>
    <source>
        <strain evidence="17 18">KC615</strain>
    </source>
</reference>
<dbReference type="FunFam" id="1.10.1670.10:FF:000002">
    <property type="entry name" value="Adenine DNA glycosylase"/>
    <property type="match status" value="1"/>
</dbReference>
<dbReference type="PANTHER" id="PTHR42944">
    <property type="entry name" value="ADENINE DNA GLYCOSYLASE"/>
    <property type="match status" value="1"/>
</dbReference>
<comment type="cofactor">
    <cofactor evidence="15">
        <name>[4Fe-4S] cluster</name>
        <dbReference type="ChEBI" id="CHEBI:49883"/>
    </cofactor>
    <text evidence="15">Binds 1 [4Fe-4S] cluster.</text>
</comment>
<keyword evidence="11" id="KW-0238">DNA-binding</keyword>
<keyword evidence="8" id="KW-0378">Hydrolase</keyword>
<dbReference type="GO" id="GO:0032357">
    <property type="term" value="F:oxidized purine DNA binding"/>
    <property type="evidence" value="ECO:0007669"/>
    <property type="project" value="TreeGrafter"/>
</dbReference>
<accession>A0A6I4W4B2</accession>
<dbReference type="Gene3D" id="1.10.1670.10">
    <property type="entry name" value="Helix-hairpin-Helix base-excision DNA repair enzymes (C-terminal)"/>
    <property type="match status" value="1"/>
</dbReference>
<evidence type="ECO:0000256" key="9">
    <source>
        <dbReference type="ARBA" id="ARBA00023004"/>
    </source>
</evidence>
<dbReference type="Gene3D" id="3.90.79.10">
    <property type="entry name" value="Nucleoside Triphosphate Pyrophosphohydrolase"/>
    <property type="match status" value="1"/>
</dbReference>
<proteinExistence type="inferred from homology"/>
<evidence type="ECO:0000313" key="18">
    <source>
        <dbReference type="Proteomes" id="UP000430692"/>
    </source>
</evidence>
<evidence type="ECO:0000256" key="11">
    <source>
        <dbReference type="ARBA" id="ARBA00023125"/>
    </source>
</evidence>
<evidence type="ECO:0000256" key="8">
    <source>
        <dbReference type="ARBA" id="ARBA00022801"/>
    </source>
</evidence>
<dbReference type="Pfam" id="PF00730">
    <property type="entry name" value="HhH-GPD"/>
    <property type="match status" value="1"/>
</dbReference>
<dbReference type="GO" id="GO:0006284">
    <property type="term" value="P:base-excision repair"/>
    <property type="evidence" value="ECO:0007669"/>
    <property type="project" value="UniProtKB-UniRule"/>
</dbReference>
<comment type="function">
    <text evidence="15">Adenine glycosylase active on G-A mispairs.</text>
</comment>
<evidence type="ECO:0000256" key="7">
    <source>
        <dbReference type="ARBA" id="ARBA00022763"/>
    </source>
</evidence>
<evidence type="ECO:0000313" key="17">
    <source>
        <dbReference type="EMBL" id="MXQ55614.1"/>
    </source>
</evidence>
<dbReference type="FunFam" id="1.10.340.30:FF:000010">
    <property type="entry name" value="Adenine DNA glycosylase"/>
    <property type="match status" value="1"/>
</dbReference>
<protein>
    <recommendedName>
        <fullName evidence="4 15">Adenine DNA glycosylase</fullName>
        <ecNumber evidence="3 15">3.2.2.31</ecNumber>
    </recommendedName>
</protein>
<dbReference type="RefSeq" id="WP_160802962.1">
    <property type="nucleotide sequence ID" value="NZ_WUUL01000016.1"/>
</dbReference>
<dbReference type="InterPro" id="IPR011257">
    <property type="entry name" value="DNA_glycosylase"/>
</dbReference>